<keyword evidence="12" id="KW-1185">Reference proteome</keyword>
<dbReference type="Gene3D" id="3.40.630.20">
    <property type="entry name" value="Peptidase C15, pyroglutamyl peptidase I-like"/>
    <property type="match status" value="1"/>
</dbReference>
<evidence type="ECO:0000256" key="5">
    <source>
        <dbReference type="ARBA" id="ARBA00022490"/>
    </source>
</evidence>
<dbReference type="NCBIfam" id="NF009675">
    <property type="entry name" value="PRK13196.1"/>
    <property type="match status" value="1"/>
</dbReference>
<comment type="subcellular location">
    <subcellularLocation>
        <location evidence="3">Cytoplasm</location>
    </subcellularLocation>
</comment>
<evidence type="ECO:0000256" key="3">
    <source>
        <dbReference type="ARBA" id="ARBA00004496"/>
    </source>
</evidence>
<dbReference type="RefSeq" id="WP_152871138.1">
    <property type="nucleotide sequence ID" value="NZ_WBSL01000003.1"/>
</dbReference>
<dbReference type="GO" id="GO:0006508">
    <property type="term" value="P:proteolysis"/>
    <property type="evidence" value="ECO:0007669"/>
    <property type="project" value="UniProtKB-KW"/>
</dbReference>
<dbReference type="PRINTS" id="PR00706">
    <property type="entry name" value="PYROGLUPTASE"/>
</dbReference>
<dbReference type="PROSITE" id="PS01333">
    <property type="entry name" value="PYRASE_GLU"/>
    <property type="match status" value="1"/>
</dbReference>
<gene>
    <name evidence="11" type="ORF">F8S09_08860</name>
</gene>
<reference evidence="11 12" key="1">
    <citation type="submission" date="2019-10" db="EMBL/GenBank/DDBJ databases">
        <title>Deinococcus sp. isolated from soil.</title>
        <authorList>
            <person name="Li Y."/>
            <person name="Wang J."/>
        </authorList>
    </citation>
    <scope>NUCLEOTIDE SEQUENCE [LARGE SCALE GENOMIC DNA]</scope>
    <source>
        <strain evidence="11 12">SDU3-2</strain>
    </source>
</reference>
<dbReference type="InterPro" id="IPR000816">
    <property type="entry name" value="Peptidase_C15"/>
</dbReference>
<dbReference type="EC" id="3.4.19.3" evidence="9"/>
<dbReference type="Proteomes" id="UP000484842">
    <property type="component" value="Unassembled WGS sequence"/>
</dbReference>
<proteinExistence type="inferred from homology"/>
<keyword evidence="6" id="KW-0645">Protease</keyword>
<evidence type="ECO:0000256" key="6">
    <source>
        <dbReference type="ARBA" id="ARBA00022670"/>
    </source>
</evidence>
<dbReference type="Pfam" id="PF01470">
    <property type="entry name" value="Peptidase_C15"/>
    <property type="match status" value="1"/>
</dbReference>
<dbReference type="PIRSF" id="PIRSF015592">
    <property type="entry name" value="Prld-crbxl_pptds"/>
    <property type="match status" value="1"/>
</dbReference>
<protein>
    <recommendedName>
        <fullName evidence="9">Pyroglutamyl-peptidase I</fullName>
        <ecNumber evidence="9">3.4.19.3</ecNumber>
    </recommendedName>
</protein>
<evidence type="ECO:0000256" key="7">
    <source>
        <dbReference type="ARBA" id="ARBA00022801"/>
    </source>
</evidence>
<comment type="similarity">
    <text evidence="4">Belongs to the peptidase C15 family.</text>
</comment>
<keyword evidence="8" id="KW-0788">Thiol protease</keyword>
<accession>A0A7X1NVY9</accession>
<comment type="function">
    <text evidence="2">Removes 5-oxoproline from various penultimate amino acid residues except L-proline.</text>
</comment>
<dbReference type="SUPFAM" id="SSF53182">
    <property type="entry name" value="Pyrrolidone carboxyl peptidase (pyroglutamate aminopeptidase)"/>
    <property type="match status" value="1"/>
</dbReference>
<keyword evidence="5" id="KW-0963">Cytoplasm</keyword>
<dbReference type="PROSITE" id="PS01334">
    <property type="entry name" value="PYRASE_CYS"/>
    <property type="match status" value="1"/>
</dbReference>
<organism evidence="11 12">
    <name type="scientific">Deinococcus terrestris</name>
    <dbReference type="NCBI Taxonomy" id="2651870"/>
    <lineage>
        <taxon>Bacteria</taxon>
        <taxon>Thermotogati</taxon>
        <taxon>Deinococcota</taxon>
        <taxon>Deinococci</taxon>
        <taxon>Deinococcales</taxon>
        <taxon>Deinococcaceae</taxon>
        <taxon>Deinococcus</taxon>
    </lineage>
</organism>
<dbReference type="InterPro" id="IPR016125">
    <property type="entry name" value="Peptidase_C15-like"/>
</dbReference>
<evidence type="ECO:0000256" key="8">
    <source>
        <dbReference type="ARBA" id="ARBA00022807"/>
    </source>
</evidence>
<dbReference type="InterPro" id="IPR033694">
    <property type="entry name" value="PGPEP1_Cys_AS"/>
</dbReference>
<evidence type="ECO:0000313" key="11">
    <source>
        <dbReference type="EMBL" id="MPY66797.1"/>
    </source>
</evidence>
<comment type="caution">
    <text evidence="11">The sequence shown here is derived from an EMBL/GenBank/DDBJ whole genome shotgun (WGS) entry which is preliminary data.</text>
</comment>
<dbReference type="GO" id="GO:0005829">
    <property type="term" value="C:cytosol"/>
    <property type="evidence" value="ECO:0007669"/>
    <property type="project" value="InterPro"/>
</dbReference>
<keyword evidence="7" id="KW-0378">Hydrolase</keyword>
<feature type="active site" evidence="10">
    <location>
        <position position="145"/>
    </location>
</feature>
<evidence type="ECO:0000313" key="12">
    <source>
        <dbReference type="Proteomes" id="UP000484842"/>
    </source>
</evidence>
<evidence type="ECO:0000256" key="10">
    <source>
        <dbReference type="PROSITE-ProRule" id="PRU10077"/>
    </source>
</evidence>
<feature type="active site" evidence="9">
    <location>
        <position position="80"/>
    </location>
</feature>
<dbReference type="InterPro" id="IPR033693">
    <property type="entry name" value="PGPEP1_Glu_AS"/>
</dbReference>
<comment type="catalytic activity">
    <reaction evidence="1 9">
        <text>Release of an N-terminal pyroglutamyl group from a polypeptide, the second amino acid generally not being Pro.</text>
        <dbReference type="EC" id="3.4.19.3"/>
    </reaction>
</comment>
<dbReference type="CDD" id="cd00501">
    <property type="entry name" value="Peptidase_C15"/>
    <property type="match status" value="1"/>
</dbReference>
<dbReference type="EMBL" id="WBSL01000003">
    <property type="protein sequence ID" value="MPY66797.1"/>
    <property type="molecule type" value="Genomic_DNA"/>
</dbReference>
<sequence length="212" mass="22060">MPTLLLTGFEPFHTHPVNPSAEAAGALDGLEVGGVRVQSALLPVEPHAAAEALRGLLAAHQPDAVLLTGLAAGRPQVTLERVAVNVMDFAIPDNAGQTYRDAPACADAGAPAAYLSTLPLRPILAAWREANIPGDISNTAGLYVCNFVMYHALHQLAGEGRAHVPCGFLHVPANPEVALAVPEDRPALPYLPQSEITRAVRGAVEVLAASLS</sequence>
<evidence type="ECO:0000256" key="4">
    <source>
        <dbReference type="ARBA" id="ARBA00006641"/>
    </source>
</evidence>
<evidence type="ECO:0000256" key="2">
    <source>
        <dbReference type="ARBA" id="ARBA00002280"/>
    </source>
</evidence>
<dbReference type="PANTHER" id="PTHR23402">
    <property type="entry name" value="PROTEASE FAMILY C15 PYROGLUTAMYL-PEPTIDASE I-RELATED"/>
    <property type="match status" value="1"/>
</dbReference>
<dbReference type="GO" id="GO:0016920">
    <property type="term" value="F:pyroglutamyl-peptidase activity"/>
    <property type="evidence" value="ECO:0007669"/>
    <property type="project" value="UniProtKB-EC"/>
</dbReference>
<dbReference type="InterPro" id="IPR036440">
    <property type="entry name" value="Peptidase_C15-like_sf"/>
</dbReference>
<dbReference type="AlphaFoldDB" id="A0A7X1NVY9"/>
<name>A0A7X1NVY9_9DEIO</name>
<evidence type="ECO:0000256" key="9">
    <source>
        <dbReference type="PROSITE-ProRule" id="PRU10076"/>
    </source>
</evidence>
<dbReference type="PANTHER" id="PTHR23402:SF1">
    <property type="entry name" value="PYROGLUTAMYL-PEPTIDASE I"/>
    <property type="match status" value="1"/>
</dbReference>
<evidence type="ECO:0000256" key="1">
    <source>
        <dbReference type="ARBA" id="ARBA00001770"/>
    </source>
</evidence>